<evidence type="ECO:0000256" key="1">
    <source>
        <dbReference type="ARBA" id="ARBA00001933"/>
    </source>
</evidence>
<protein>
    <recommendedName>
        <fullName evidence="8 10">Aminodeoxychorismate lyase</fullName>
        <ecNumber evidence="8 10">4.1.3.38</ecNumber>
    </recommendedName>
</protein>
<evidence type="ECO:0000256" key="3">
    <source>
        <dbReference type="ARBA" id="ARBA00011738"/>
    </source>
</evidence>
<dbReference type="RefSeq" id="WP_228234172.1">
    <property type="nucleotide sequence ID" value="NZ_JAJGNA010000014.1"/>
</dbReference>
<evidence type="ECO:0000256" key="11">
    <source>
        <dbReference type="RuleBase" id="RU004106"/>
    </source>
</evidence>
<comment type="cofactor">
    <cofactor evidence="1 12">
        <name>pyridoxal 5'-phosphate</name>
        <dbReference type="ChEBI" id="CHEBI:597326"/>
    </cofactor>
</comment>
<comment type="pathway">
    <text evidence="7">Cofactor biosynthesis; tetrahydrofolate biosynthesis; 4-aminobenzoate from chorismate: step 2/2.</text>
</comment>
<comment type="similarity">
    <text evidence="2 11">Belongs to the class-IV pyridoxal-phosphate-dependent aminotransferase family.</text>
</comment>
<dbReference type="GO" id="GO:0008153">
    <property type="term" value="P:4-aminobenzoate biosynthetic process"/>
    <property type="evidence" value="ECO:0007669"/>
    <property type="project" value="UniProtKB-UniRule"/>
</dbReference>
<proteinExistence type="inferred from homology"/>
<evidence type="ECO:0000256" key="8">
    <source>
        <dbReference type="ARBA" id="ARBA00035676"/>
    </source>
</evidence>
<keyword evidence="4 12" id="KW-0663">Pyridoxal phosphate</keyword>
<dbReference type="InterPro" id="IPR001544">
    <property type="entry name" value="Aminotrans_IV"/>
</dbReference>
<evidence type="ECO:0000256" key="10">
    <source>
        <dbReference type="NCBIfam" id="TIGR03461"/>
    </source>
</evidence>
<keyword evidence="6 13" id="KW-0456">Lyase</keyword>
<dbReference type="PANTHER" id="PTHR42743">
    <property type="entry name" value="AMINO-ACID AMINOTRANSFERASE"/>
    <property type="match status" value="1"/>
</dbReference>
<accession>A0A9Q3UQN1</accession>
<dbReference type="AlphaFoldDB" id="A0A9Q3UQN1"/>
<dbReference type="InterPro" id="IPR043131">
    <property type="entry name" value="BCAT-like_N"/>
</dbReference>
<sequence>MNGAVASDDRGLAYGDGLFETLRVSAAGDTPLWPRHRARLLDGAARLGIPVDGAALERCRADALAGDTGAGVLKLTLTRGPGGRGYLPPDDPTPTLFARRGGLPPWTAAQREQGVQLGVCDTPLGLDPLAGCKHLNRLPQVLGRREVAAAGWDEGLMLDEWRRPVEATAMNLFAVFGHTLWTPSLERAGVAGVARAWLLERAAADGWCIDVRMRPLSHLRAADGVFLSNAVVGVLPVRKLAQWVWPVPEPVRRFQRDLDHLFQ</sequence>
<dbReference type="GO" id="GO:0008696">
    <property type="term" value="F:4-amino-4-deoxychorismate lyase activity"/>
    <property type="evidence" value="ECO:0007669"/>
    <property type="project" value="UniProtKB-UniRule"/>
</dbReference>
<dbReference type="InterPro" id="IPR017824">
    <property type="entry name" value="Aminodeoxychorismate_lyase_IV"/>
</dbReference>
<organism evidence="13 14">
    <name type="scientific">Alloalcanivorax marinus</name>
    <dbReference type="NCBI Taxonomy" id="1177169"/>
    <lineage>
        <taxon>Bacteria</taxon>
        <taxon>Pseudomonadati</taxon>
        <taxon>Pseudomonadota</taxon>
        <taxon>Gammaproteobacteria</taxon>
        <taxon>Oceanospirillales</taxon>
        <taxon>Alcanivoracaceae</taxon>
        <taxon>Alloalcanivorax</taxon>
    </lineage>
</organism>
<comment type="catalytic activity">
    <reaction evidence="9">
        <text>4-amino-4-deoxychorismate = 4-aminobenzoate + pyruvate + H(+)</text>
        <dbReference type="Rhea" id="RHEA:16201"/>
        <dbReference type="ChEBI" id="CHEBI:15361"/>
        <dbReference type="ChEBI" id="CHEBI:15378"/>
        <dbReference type="ChEBI" id="CHEBI:17836"/>
        <dbReference type="ChEBI" id="CHEBI:58406"/>
        <dbReference type="EC" id="4.1.3.38"/>
    </reaction>
</comment>
<dbReference type="SUPFAM" id="SSF56752">
    <property type="entry name" value="D-aminoacid aminotransferase-like PLP-dependent enzymes"/>
    <property type="match status" value="1"/>
</dbReference>
<gene>
    <name evidence="13" type="primary">pabC</name>
    <name evidence="13" type="ORF">LL252_12030</name>
</gene>
<keyword evidence="14" id="KW-1185">Reference proteome</keyword>
<dbReference type="Proteomes" id="UP001108027">
    <property type="component" value="Unassembled WGS sequence"/>
</dbReference>
<dbReference type="InterPro" id="IPR036038">
    <property type="entry name" value="Aminotransferase-like"/>
</dbReference>
<evidence type="ECO:0000256" key="9">
    <source>
        <dbReference type="ARBA" id="ARBA00049529"/>
    </source>
</evidence>
<dbReference type="GO" id="GO:0030170">
    <property type="term" value="F:pyridoxal phosphate binding"/>
    <property type="evidence" value="ECO:0007669"/>
    <property type="project" value="InterPro"/>
</dbReference>
<keyword evidence="5" id="KW-0289">Folate biosynthesis</keyword>
<evidence type="ECO:0000256" key="7">
    <source>
        <dbReference type="ARBA" id="ARBA00035633"/>
    </source>
</evidence>
<dbReference type="Gene3D" id="3.30.470.10">
    <property type="match status" value="1"/>
</dbReference>
<dbReference type="GO" id="GO:0005829">
    <property type="term" value="C:cytosol"/>
    <property type="evidence" value="ECO:0007669"/>
    <property type="project" value="TreeGrafter"/>
</dbReference>
<dbReference type="InterPro" id="IPR050571">
    <property type="entry name" value="Class-IV_PLP-Dep_Aminotrnsfr"/>
</dbReference>
<evidence type="ECO:0000256" key="12">
    <source>
        <dbReference type="RuleBase" id="RU004516"/>
    </source>
</evidence>
<reference evidence="13" key="1">
    <citation type="submission" date="2021-10" db="EMBL/GenBank/DDBJ databases">
        <title>The diversity and Nitrogen Metabolism of Culturable Nitrate-Utilizing Bacteria Within the Oxygen Minimum Zone of the Changjiang (Yangtze River)Estuary.</title>
        <authorList>
            <person name="Zhang D."/>
            <person name="Zheng J."/>
            <person name="Liu S."/>
            <person name="He W."/>
        </authorList>
    </citation>
    <scope>NUCLEOTIDE SEQUENCE</scope>
    <source>
        <strain evidence="13">FXH-223</strain>
    </source>
</reference>
<evidence type="ECO:0000256" key="5">
    <source>
        <dbReference type="ARBA" id="ARBA00022909"/>
    </source>
</evidence>
<dbReference type="PANTHER" id="PTHR42743:SF2">
    <property type="entry name" value="AMINODEOXYCHORISMATE LYASE"/>
    <property type="match status" value="1"/>
</dbReference>
<evidence type="ECO:0000313" key="14">
    <source>
        <dbReference type="Proteomes" id="UP001108027"/>
    </source>
</evidence>
<evidence type="ECO:0000313" key="13">
    <source>
        <dbReference type="EMBL" id="MCC4309298.1"/>
    </source>
</evidence>
<dbReference type="PROSITE" id="PS00770">
    <property type="entry name" value="AA_TRANSFER_CLASS_4"/>
    <property type="match status" value="1"/>
</dbReference>
<dbReference type="Gene3D" id="3.20.10.10">
    <property type="entry name" value="D-amino Acid Aminotransferase, subunit A, domain 2"/>
    <property type="match status" value="1"/>
</dbReference>
<comment type="caution">
    <text evidence="13">The sequence shown here is derived from an EMBL/GenBank/DDBJ whole genome shotgun (WGS) entry which is preliminary data.</text>
</comment>
<dbReference type="EMBL" id="JAJGNA010000014">
    <property type="protein sequence ID" value="MCC4309298.1"/>
    <property type="molecule type" value="Genomic_DNA"/>
</dbReference>
<dbReference type="InterPro" id="IPR043132">
    <property type="entry name" value="BCAT-like_C"/>
</dbReference>
<dbReference type="GO" id="GO:0046656">
    <property type="term" value="P:folic acid biosynthetic process"/>
    <property type="evidence" value="ECO:0007669"/>
    <property type="project" value="UniProtKB-KW"/>
</dbReference>
<dbReference type="EC" id="4.1.3.38" evidence="8 10"/>
<dbReference type="InterPro" id="IPR018300">
    <property type="entry name" value="Aminotrans_IV_CS"/>
</dbReference>
<name>A0A9Q3UQN1_9GAMM</name>
<evidence type="ECO:0000256" key="4">
    <source>
        <dbReference type="ARBA" id="ARBA00022898"/>
    </source>
</evidence>
<comment type="subunit">
    <text evidence="3">Homodimer.</text>
</comment>
<evidence type="ECO:0000256" key="2">
    <source>
        <dbReference type="ARBA" id="ARBA00009320"/>
    </source>
</evidence>
<evidence type="ECO:0000256" key="6">
    <source>
        <dbReference type="ARBA" id="ARBA00023239"/>
    </source>
</evidence>
<dbReference type="Pfam" id="PF01063">
    <property type="entry name" value="Aminotran_4"/>
    <property type="match status" value="1"/>
</dbReference>
<dbReference type="NCBIfam" id="TIGR03461">
    <property type="entry name" value="pabC_Proteo"/>
    <property type="match status" value="1"/>
</dbReference>